<dbReference type="RefSeq" id="XP_065985852.1">
    <property type="nucleotide sequence ID" value="XM_066129969.1"/>
</dbReference>
<keyword evidence="4 7" id="KW-0472">Membrane</keyword>
<comment type="subcellular location">
    <subcellularLocation>
        <location evidence="1">Membrane</location>
        <topology evidence="1">Multi-pass membrane protein</topology>
    </subcellularLocation>
</comment>
<evidence type="ECO:0000313" key="9">
    <source>
        <dbReference type="EMBL" id="QLI64895.1"/>
    </source>
</evidence>
<evidence type="ECO:0000256" key="2">
    <source>
        <dbReference type="ARBA" id="ARBA00022692"/>
    </source>
</evidence>
<dbReference type="PANTHER" id="PTHR33048">
    <property type="entry name" value="PTH11-LIKE INTEGRAL MEMBRANE PROTEIN (AFU_ORTHOLOGUE AFUA_5G11245)"/>
    <property type="match status" value="1"/>
</dbReference>
<name>A0A7D5UR45_9HYPO</name>
<dbReference type="AlphaFoldDB" id="A0A7D5UR45"/>
<evidence type="ECO:0000256" key="3">
    <source>
        <dbReference type="ARBA" id="ARBA00022989"/>
    </source>
</evidence>
<feature type="transmembrane region" description="Helical" evidence="7">
    <location>
        <begin position="12"/>
        <end position="34"/>
    </location>
</feature>
<sequence length="335" mass="35280">MSGYTPLAKCTLGISWALTSLGFASTALPVLVLGEFKTDDGLVAASFLLSAALVSLSTWAIVDEGQGSHETDMSATQLEHMAKSLLVAEALWSVANSLVRISACLLLSRLFGVFRAARRGLVMLMVLCALLAGASVLQVFLMCTPLAATWDKNMAGTCGDQAASFMAFESLGLALDVAVLAVPAVYVMRLKLPLQGRLAAIVVLDAGAMYVLHWRPGTKRLADADGSSVLAVSAFRMKALHDAVGPDFAYSSSYMSLLSAVGTMTGIICCGIPGLRAIVVRRQRGRHGRGDRVDEVVDGSDISAKQMAAAKSTSLRDLAMQTSEDGGADMDRQDV</sequence>
<dbReference type="InterPro" id="IPR052337">
    <property type="entry name" value="SAT4-like"/>
</dbReference>
<keyword evidence="10" id="KW-1185">Reference proteome</keyword>
<feature type="transmembrane region" description="Helical" evidence="7">
    <location>
        <begin position="41"/>
        <end position="62"/>
    </location>
</feature>
<dbReference type="OrthoDB" id="4941178at2759"/>
<reference evidence="9 10" key="1">
    <citation type="submission" date="2020-07" db="EMBL/GenBank/DDBJ databases">
        <title>Telomere length de novo assembly of all 7 chromosomes of the fungus, Metarhizium brunneum, using a novel assembly pipeline.</title>
        <authorList>
            <person name="Saud z."/>
            <person name="Kortsinoglou A."/>
            <person name="Kouvelis V.N."/>
            <person name="Butt T.M."/>
        </authorList>
    </citation>
    <scope>NUCLEOTIDE SEQUENCE [LARGE SCALE GENOMIC DNA]</scope>
    <source>
        <strain evidence="9 10">4556</strain>
    </source>
</reference>
<organism evidence="9 10">
    <name type="scientific">Metarhizium brunneum</name>
    <dbReference type="NCBI Taxonomy" id="500148"/>
    <lineage>
        <taxon>Eukaryota</taxon>
        <taxon>Fungi</taxon>
        <taxon>Dikarya</taxon>
        <taxon>Ascomycota</taxon>
        <taxon>Pezizomycotina</taxon>
        <taxon>Sordariomycetes</taxon>
        <taxon>Hypocreomycetidae</taxon>
        <taxon>Hypocreales</taxon>
        <taxon>Clavicipitaceae</taxon>
        <taxon>Metarhizium</taxon>
    </lineage>
</organism>
<feature type="domain" description="Rhodopsin" evidence="8">
    <location>
        <begin position="34"/>
        <end position="280"/>
    </location>
</feature>
<feature type="transmembrane region" description="Helical" evidence="7">
    <location>
        <begin position="198"/>
        <end position="215"/>
    </location>
</feature>
<feature type="transmembrane region" description="Helical" evidence="7">
    <location>
        <begin position="90"/>
        <end position="108"/>
    </location>
</feature>
<accession>A0A7D5UR45</accession>
<feature type="transmembrane region" description="Helical" evidence="7">
    <location>
        <begin position="120"/>
        <end position="142"/>
    </location>
</feature>
<dbReference type="Pfam" id="PF20684">
    <property type="entry name" value="Fung_rhodopsin"/>
    <property type="match status" value="1"/>
</dbReference>
<dbReference type="Proteomes" id="UP000510686">
    <property type="component" value="Chromosome 1"/>
</dbReference>
<evidence type="ECO:0000259" key="8">
    <source>
        <dbReference type="Pfam" id="PF20684"/>
    </source>
</evidence>
<keyword evidence="2 7" id="KW-0812">Transmembrane</keyword>
<evidence type="ECO:0000256" key="5">
    <source>
        <dbReference type="ARBA" id="ARBA00038359"/>
    </source>
</evidence>
<comment type="similarity">
    <text evidence="5">Belongs to the SAT4 family.</text>
</comment>
<gene>
    <name evidence="9" type="ORF">G6M90_00g026570</name>
</gene>
<evidence type="ECO:0000313" key="10">
    <source>
        <dbReference type="Proteomes" id="UP000510686"/>
    </source>
</evidence>
<dbReference type="GeneID" id="26237374"/>
<feature type="region of interest" description="Disordered" evidence="6">
    <location>
        <begin position="313"/>
        <end position="335"/>
    </location>
</feature>
<dbReference type="EMBL" id="CP058932">
    <property type="protein sequence ID" value="QLI64895.1"/>
    <property type="molecule type" value="Genomic_DNA"/>
</dbReference>
<dbReference type="GO" id="GO:0016020">
    <property type="term" value="C:membrane"/>
    <property type="evidence" value="ECO:0007669"/>
    <property type="project" value="UniProtKB-SubCell"/>
</dbReference>
<proteinExistence type="inferred from homology"/>
<dbReference type="PANTHER" id="PTHR33048:SF47">
    <property type="entry name" value="INTEGRAL MEMBRANE PROTEIN-RELATED"/>
    <property type="match status" value="1"/>
</dbReference>
<dbReference type="KEGG" id="mbrn:26237374"/>
<feature type="transmembrane region" description="Helical" evidence="7">
    <location>
        <begin position="254"/>
        <end position="279"/>
    </location>
</feature>
<protein>
    <recommendedName>
        <fullName evidence="8">Rhodopsin domain-containing protein</fullName>
    </recommendedName>
</protein>
<feature type="compositionally biased region" description="Polar residues" evidence="6">
    <location>
        <begin position="313"/>
        <end position="324"/>
    </location>
</feature>
<dbReference type="InterPro" id="IPR049326">
    <property type="entry name" value="Rhodopsin_dom_fungi"/>
</dbReference>
<evidence type="ECO:0000256" key="4">
    <source>
        <dbReference type="ARBA" id="ARBA00023136"/>
    </source>
</evidence>
<keyword evidence="3 7" id="KW-1133">Transmembrane helix</keyword>
<evidence type="ECO:0000256" key="7">
    <source>
        <dbReference type="SAM" id="Phobius"/>
    </source>
</evidence>
<evidence type="ECO:0000256" key="6">
    <source>
        <dbReference type="SAM" id="MobiDB-lite"/>
    </source>
</evidence>
<feature type="transmembrane region" description="Helical" evidence="7">
    <location>
        <begin position="162"/>
        <end position="186"/>
    </location>
</feature>
<evidence type="ECO:0000256" key="1">
    <source>
        <dbReference type="ARBA" id="ARBA00004141"/>
    </source>
</evidence>